<feature type="transmembrane region" description="Helical" evidence="9">
    <location>
        <begin position="53"/>
        <end position="72"/>
    </location>
</feature>
<evidence type="ECO:0000256" key="1">
    <source>
        <dbReference type="ARBA" id="ARBA00004429"/>
    </source>
</evidence>
<evidence type="ECO:0000256" key="6">
    <source>
        <dbReference type="ARBA" id="ARBA00022989"/>
    </source>
</evidence>
<evidence type="ECO:0000256" key="8">
    <source>
        <dbReference type="ARBA" id="ARBA00037998"/>
    </source>
</evidence>
<evidence type="ECO:0000256" key="3">
    <source>
        <dbReference type="ARBA" id="ARBA00022475"/>
    </source>
</evidence>
<feature type="transmembrane region" description="Helical" evidence="9">
    <location>
        <begin position="93"/>
        <end position="112"/>
    </location>
</feature>
<keyword evidence="2" id="KW-0813">Transport</keyword>
<dbReference type="Pfam" id="PF02653">
    <property type="entry name" value="BPD_transp_2"/>
    <property type="match status" value="1"/>
</dbReference>
<gene>
    <name evidence="10" type="ORF">BECKH772A_GA0070896_1000260</name>
    <name evidence="11" type="ORF">BECKH772B_GA0070898_1000256</name>
    <name evidence="12" type="ORF">BECKH772C_GA0070978_10001107</name>
</gene>
<proteinExistence type="inferred from homology"/>
<keyword evidence="7 9" id="KW-0472">Membrane</keyword>
<dbReference type="GO" id="GO:0006865">
    <property type="term" value="P:amino acid transport"/>
    <property type="evidence" value="ECO:0007669"/>
    <property type="project" value="UniProtKB-KW"/>
</dbReference>
<evidence type="ECO:0000313" key="10">
    <source>
        <dbReference type="EMBL" id="VFJ87229.1"/>
    </source>
</evidence>
<evidence type="ECO:0000256" key="4">
    <source>
        <dbReference type="ARBA" id="ARBA00022692"/>
    </source>
</evidence>
<comment type="similarity">
    <text evidence="8">Belongs to the binding-protein-dependent transport system permease family. LivHM subfamily.</text>
</comment>
<accession>A0A450UA14</accession>
<keyword evidence="5" id="KW-0029">Amino-acid transport</keyword>
<dbReference type="InterPro" id="IPR001851">
    <property type="entry name" value="ABC_transp_permease"/>
</dbReference>
<dbReference type="EMBL" id="CAADFI010000002">
    <property type="protein sequence ID" value="VFJ88890.1"/>
    <property type="molecule type" value="Genomic_DNA"/>
</dbReference>
<feature type="transmembrane region" description="Helical" evidence="9">
    <location>
        <begin position="258"/>
        <end position="274"/>
    </location>
</feature>
<dbReference type="AlphaFoldDB" id="A0A450UA14"/>
<evidence type="ECO:0000313" key="12">
    <source>
        <dbReference type="EMBL" id="VFJ95128.1"/>
    </source>
</evidence>
<evidence type="ECO:0000256" key="7">
    <source>
        <dbReference type="ARBA" id="ARBA00023136"/>
    </source>
</evidence>
<keyword evidence="6 9" id="KW-1133">Transmembrane helix</keyword>
<feature type="transmembrane region" description="Helical" evidence="9">
    <location>
        <begin position="6"/>
        <end position="25"/>
    </location>
</feature>
<dbReference type="GO" id="GO:0005886">
    <property type="term" value="C:plasma membrane"/>
    <property type="evidence" value="ECO:0007669"/>
    <property type="project" value="UniProtKB-SubCell"/>
</dbReference>
<protein>
    <submittedName>
        <fullName evidence="11">Branched-chain amino acid transport system permease protein</fullName>
    </submittedName>
</protein>
<evidence type="ECO:0000256" key="5">
    <source>
        <dbReference type="ARBA" id="ARBA00022970"/>
    </source>
</evidence>
<evidence type="ECO:0000256" key="2">
    <source>
        <dbReference type="ARBA" id="ARBA00022448"/>
    </source>
</evidence>
<dbReference type="GO" id="GO:0022857">
    <property type="term" value="F:transmembrane transporter activity"/>
    <property type="evidence" value="ECO:0007669"/>
    <property type="project" value="InterPro"/>
</dbReference>
<name>A0A450UA14_9GAMM</name>
<comment type="subcellular location">
    <subcellularLocation>
        <location evidence="1">Cell inner membrane</location>
        <topology evidence="1">Multi-pass membrane protein</topology>
    </subcellularLocation>
</comment>
<organism evidence="11">
    <name type="scientific">Candidatus Kentrum eta</name>
    <dbReference type="NCBI Taxonomy" id="2126337"/>
    <lineage>
        <taxon>Bacteria</taxon>
        <taxon>Pseudomonadati</taxon>
        <taxon>Pseudomonadota</taxon>
        <taxon>Gammaproteobacteria</taxon>
        <taxon>Candidatus Kentrum</taxon>
    </lineage>
</organism>
<evidence type="ECO:0000313" key="11">
    <source>
        <dbReference type="EMBL" id="VFJ88890.1"/>
    </source>
</evidence>
<sequence>MQILLNGLISGLAIALLAVAFQIVYLPTRVFFVGLAGVYALVPYVYLTTQGSFGLWPLSIAISVIVMVGLTVSIEWANHAPLTRKRASEGAHLISSLGIYIVVVQIVAMIWGNDTQTLRVGLDTIFSVGDSILTQSQLILFIVACFLFVGFLIMLRVTDVGLRLRALADNPIQFALYGYNIDRHRLLAFALAGIFVTSASLLTADDIGFDPYTGLHAVLLAVVAVIIGGRSSFIGPIVGGLLLGIIRAQVVWHLSARWQEAVTFMILALFLLLRPQGLFGRKTRIDAN</sequence>
<dbReference type="PANTHER" id="PTHR11795:SF445">
    <property type="entry name" value="AMINO ACID ABC TRANSPORTER PERMEASE PROTEIN"/>
    <property type="match status" value="1"/>
</dbReference>
<keyword evidence="3" id="KW-1003">Cell membrane</keyword>
<evidence type="ECO:0000256" key="9">
    <source>
        <dbReference type="SAM" id="Phobius"/>
    </source>
</evidence>
<reference evidence="11" key="1">
    <citation type="submission" date="2019-02" db="EMBL/GenBank/DDBJ databases">
        <authorList>
            <person name="Gruber-Vodicka R. H."/>
            <person name="Seah K. B. B."/>
        </authorList>
    </citation>
    <scope>NUCLEOTIDE SEQUENCE</scope>
    <source>
        <strain evidence="12">BECK_SA2B12</strain>
        <strain evidence="10">BECK_SA2B15</strain>
        <strain evidence="11">BECK_SA2B20</strain>
    </source>
</reference>
<dbReference type="CDD" id="cd06582">
    <property type="entry name" value="TM_PBP1_LivH_like"/>
    <property type="match status" value="1"/>
</dbReference>
<dbReference type="EMBL" id="CAADFG010000002">
    <property type="protein sequence ID" value="VFJ87229.1"/>
    <property type="molecule type" value="Genomic_DNA"/>
</dbReference>
<feature type="transmembrane region" description="Helical" evidence="9">
    <location>
        <begin position="209"/>
        <end position="227"/>
    </location>
</feature>
<feature type="transmembrane region" description="Helical" evidence="9">
    <location>
        <begin position="186"/>
        <end position="203"/>
    </location>
</feature>
<feature type="transmembrane region" description="Helical" evidence="9">
    <location>
        <begin position="132"/>
        <end position="155"/>
    </location>
</feature>
<dbReference type="InterPro" id="IPR052157">
    <property type="entry name" value="BCAA_transport_permease"/>
</dbReference>
<dbReference type="EMBL" id="CAADFJ010000001">
    <property type="protein sequence ID" value="VFJ95128.1"/>
    <property type="molecule type" value="Genomic_DNA"/>
</dbReference>
<keyword evidence="4 9" id="KW-0812">Transmembrane</keyword>
<dbReference type="PANTHER" id="PTHR11795">
    <property type="entry name" value="BRANCHED-CHAIN AMINO ACID TRANSPORT SYSTEM PERMEASE PROTEIN LIVH"/>
    <property type="match status" value="1"/>
</dbReference>
<feature type="transmembrane region" description="Helical" evidence="9">
    <location>
        <begin position="30"/>
        <end position="47"/>
    </location>
</feature>
<feature type="transmembrane region" description="Helical" evidence="9">
    <location>
        <begin position="234"/>
        <end position="252"/>
    </location>
</feature>